<dbReference type="PANTHER" id="PTHR13140">
    <property type="entry name" value="MYOSIN"/>
    <property type="match status" value="1"/>
</dbReference>
<evidence type="ECO:0000256" key="9">
    <source>
        <dbReference type="ARBA" id="ARBA00023203"/>
    </source>
</evidence>
<dbReference type="GeneID" id="100207631"/>
<dbReference type="InterPro" id="IPR036961">
    <property type="entry name" value="Kinesin_motor_dom_sf"/>
</dbReference>
<keyword evidence="6" id="KW-0175">Coiled coil</keyword>
<dbReference type="Gene3D" id="1.20.58.530">
    <property type="match status" value="1"/>
</dbReference>
<feature type="region of interest" description="Disordered" evidence="11">
    <location>
        <begin position="1873"/>
        <end position="1945"/>
    </location>
</feature>
<dbReference type="PROSITE" id="PS51456">
    <property type="entry name" value="MYOSIN_MOTOR"/>
    <property type="match status" value="1"/>
</dbReference>
<dbReference type="Gene3D" id="1.10.10.820">
    <property type="match status" value="1"/>
</dbReference>
<comment type="similarity">
    <text evidence="2 10">Belongs to the TRAFAC class myosin-kinesin ATPase superfamily. Myosin family.</text>
</comment>
<keyword evidence="14" id="KW-1185">Reference proteome</keyword>
<evidence type="ECO:0000256" key="8">
    <source>
        <dbReference type="ARBA" id="ARBA00023175"/>
    </source>
</evidence>
<dbReference type="Gene3D" id="3.40.850.10">
    <property type="entry name" value="Kinesin motor domain"/>
    <property type="match status" value="1"/>
</dbReference>
<dbReference type="Gene3D" id="6.10.250.2420">
    <property type="match status" value="1"/>
</dbReference>
<dbReference type="InterPro" id="IPR014751">
    <property type="entry name" value="XRCC4-like_C"/>
</dbReference>
<feature type="binding site" evidence="10">
    <location>
        <begin position="174"/>
        <end position="181"/>
    </location>
    <ligand>
        <name>ATP</name>
        <dbReference type="ChEBI" id="CHEBI:30616"/>
    </ligand>
</feature>
<evidence type="ECO:0000259" key="13">
    <source>
        <dbReference type="PROSITE" id="PS51844"/>
    </source>
</evidence>
<evidence type="ECO:0000256" key="2">
    <source>
        <dbReference type="ARBA" id="ARBA00008314"/>
    </source>
</evidence>
<dbReference type="Gene3D" id="1.20.120.720">
    <property type="entry name" value="Myosin VI head, motor domain, U50 subdomain"/>
    <property type="match status" value="1"/>
</dbReference>
<sequence length="1945" mass="224561">MDNEEDSLKYLSVDRRAIADPVAHAAWAAQKLVWVPSEEHGFVSASIKEEKGDKVIAEIEGGKRVTFHKDDIQRMNPPKFDKVEDMADLTCLNEASVLHNIKDRYFSDLIYTYSGLFCVVVNPYKKIPIYSDNVVNLYRGKKRHELPPHVYAITDNAYRSMLQDRDNQSILCTGESGAGKTENTKKVIQYLTAIAGRHKQDDKSAQGQLEVQLLQANPILEAFGNAKTVKNDNSSRFGKFIRIMFDNSGFISGANIESYLLEKGRLVRQAPEERLFHIFYQLLLGASPEVKKQFLLLDPKSYIFMSNGLVQLPNMDDRAEFKLTLEAMRDMGITQEELNPIFKVLSACLLFGNLDFKMERKSDQAALPDNTISQQISHLLGIAVTDFTNALLKPRVKVGREFTQKAQTKAQCEFAVEALTKAMYERLFKWLVTRINKSLNRSKREGASFVGILDIAGFEIFKINSFEQLCINYTNEKLQQLFNHTMFILEQEEYQKEGIDWKFIDFGLDLQPTIDLIEKPMGIMALLDEECWFPKATDKSLVEKINKAHAKHPKYMKPDFRANSDFCIIHYAGRVDYSAAQWLTKNMDPLNDNVVALLAASSEPFVDALWKDIENVVSMSVTEGMDTAFGAAKTKKGMFRTLSQLYKEQLQGLMNTLNCTKPNFVRCIIPNYEKRSGKITNFLVLDQLRCNGVLEGIRICRQGFPNRILFQEFRQRYEILCPGVVPKGFMDGRNASKKMIEALEMDPNLFRIGQSKIFFRAGVLAHLEEERDIKLTEIVIQFQAFCRGNIARKNYKRRIQQLSAIRVIQRNGRSWMKLRNWQWWRLFTKVKPLLNVTRHDEELRAKEEEYKKVLDKYEKVESAHNDLKKSHDKLTDENKLLAEQLQAEIELCQEAEENVSRLQQRKIELEELLNDFEIKLAEEEERSAKTAEEKKKLQQGIQELEESLEEEEAQRQKLQLEKVQVEAKLKALEDDLRLVEDSNAKLSQDKKQLEERMDELSTKLSAEEDKSKGLIKLKVKQETLISELEERVAKSEKTAVDYQKEIRKLQQEISDLRNQLAEAQQRIAELEDDLARRDNELAAAIKRGDEEMSKRVNVEKAKRDVEAHLEEVKDDYEQEKAAREKVEKAKRELEKDLNELREELEVNTDATTVQKELQRKREEDFNELKKQVEIEAREHEKQMDSLRGKHNQLVNELQDQLDQFKKGKNALEKNKTALENENAEIAADLQRVSLLKQESDRKAKNFEAQLSEANAIRMGQEEMISKLDGQCAKLTKECDSLNQQIDEVESKAANLERAKQAAETSLSDLQDALHEETRQKLALQTKVREAEDEANRLQEQLEEEEDEKKAVQKTLTQVQLQLDSCKKEIELKVTLLEEAESARQKQKRENEELRSDNERFQSEISKLDKARKKLQGDLDDVTVLMERERNNASQMAAKQKKFDQLLSEEKSRSQALASERDNVEKVARANETKILSLQSANEELEDKLVESERVRKSLMAELQELIDSKDGAGKNLHELDKAKRLLEQQLAEQKTQVEELEDELQATEDAKLRLEVNMQAQKAQFERELAAKEDSIEEGRKGLIKQLREMELELEEERKVSKSAGASKRKLESDVKELTAQLDQANRLKEDSQKQLKKYQVHLKDVQRDLDEAKAAREELSAQVKDNEKKLKGLESDFVQMQEDLSTAERARRTIEAERDELLEELNNNTSAKTAVAEERKRWEAQIAALEEELEEERTQTELMQDKVSRGNLQIDQMSAELAEERAALQSLDNSRMTLERANKELQNKLADLESSLRSRTKNTVATLEAKISNLEAQLDQEAKEKQNITKLLRRTEKRAKELQVLVDEERGHTESYKQQVEKANNRVKSIKRQLDESEEEVSRLNGTKRKMQRDLDENTEALESAQRELTQLKSRMKTATTPSTRSTGRRRKDDDEQNDEDGTD</sequence>
<dbReference type="Proteomes" id="UP001652625">
    <property type="component" value="Chromosome 08"/>
</dbReference>
<dbReference type="PROSITE" id="PS51844">
    <property type="entry name" value="SH3_LIKE"/>
    <property type="match status" value="1"/>
</dbReference>
<evidence type="ECO:0000256" key="10">
    <source>
        <dbReference type="PROSITE-ProRule" id="PRU00782"/>
    </source>
</evidence>
<keyword evidence="4 10" id="KW-0547">Nucleotide-binding</keyword>
<gene>
    <name evidence="15" type="primary">LOC100207631</name>
</gene>
<feature type="compositionally biased region" description="Acidic residues" evidence="11">
    <location>
        <begin position="1936"/>
        <end position="1945"/>
    </location>
</feature>
<dbReference type="Gene3D" id="2.30.30.360">
    <property type="entry name" value="Myosin S1 fragment, N-terminal"/>
    <property type="match status" value="1"/>
</dbReference>
<dbReference type="PANTHER" id="PTHR13140:SF857">
    <property type="entry name" value="MYOSIN-11"/>
    <property type="match status" value="1"/>
</dbReference>
<dbReference type="SUPFAM" id="SSF90257">
    <property type="entry name" value="Myosin rod fragments"/>
    <property type="match status" value="6"/>
</dbReference>
<feature type="region of interest" description="Actin-binding" evidence="10">
    <location>
        <begin position="650"/>
        <end position="672"/>
    </location>
</feature>
<evidence type="ECO:0000313" key="14">
    <source>
        <dbReference type="Proteomes" id="UP001652625"/>
    </source>
</evidence>
<evidence type="ECO:0000259" key="12">
    <source>
        <dbReference type="PROSITE" id="PS51456"/>
    </source>
</evidence>
<accession>A0ABM4CBJ4</accession>
<dbReference type="Pfam" id="PF01576">
    <property type="entry name" value="Myosin_tail_1"/>
    <property type="match status" value="1"/>
</dbReference>
<keyword evidence="7 10" id="KW-0518">Myosin</keyword>
<dbReference type="InterPro" id="IPR002928">
    <property type="entry name" value="Myosin_tail"/>
</dbReference>
<proteinExistence type="inferred from homology"/>
<feature type="compositionally biased region" description="Basic and acidic residues" evidence="11">
    <location>
        <begin position="1380"/>
        <end position="1401"/>
    </location>
</feature>
<keyword evidence="8 10" id="KW-0505">Motor protein</keyword>
<feature type="region of interest" description="Disordered" evidence="11">
    <location>
        <begin position="1378"/>
        <end position="1401"/>
    </location>
</feature>
<evidence type="ECO:0000313" key="15">
    <source>
        <dbReference type="RefSeq" id="XP_065659055.1"/>
    </source>
</evidence>
<protein>
    <submittedName>
        <fullName evidence="15">Myosin-10</fullName>
    </submittedName>
</protein>
<keyword evidence="9 10" id="KW-0009">Actin-binding</keyword>
<evidence type="ECO:0000256" key="7">
    <source>
        <dbReference type="ARBA" id="ARBA00023123"/>
    </source>
</evidence>
<dbReference type="InterPro" id="IPR008989">
    <property type="entry name" value="Myosin_S1_N"/>
</dbReference>
<evidence type="ECO:0000256" key="11">
    <source>
        <dbReference type="SAM" id="MobiDB-lite"/>
    </source>
</evidence>
<feature type="domain" description="Myosin motor" evidence="12">
    <location>
        <begin position="81"/>
        <end position="772"/>
    </location>
</feature>
<dbReference type="InterPro" id="IPR000048">
    <property type="entry name" value="IQ_motif_EF-hand-BS"/>
</dbReference>
<feature type="compositionally biased region" description="Basic and acidic residues" evidence="11">
    <location>
        <begin position="1326"/>
        <end position="1336"/>
    </location>
</feature>
<evidence type="ECO:0000256" key="1">
    <source>
        <dbReference type="ARBA" id="ARBA00004657"/>
    </source>
</evidence>
<evidence type="ECO:0000256" key="6">
    <source>
        <dbReference type="ARBA" id="ARBA00023054"/>
    </source>
</evidence>
<name>A0ABM4CBJ4_HYDVU</name>
<dbReference type="Gene3D" id="1.20.5.4820">
    <property type="match status" value="1"/>
</dbReference>
<dbReference type="CDD" id="cd01377">
    <property type="entry name" value="MYSc_class_II"/>
    <property type="match status" value="1"/>
</dbReference>
<dbReference type="InterPro" id="IPR027417">
    <property type="entry name" value="P-loop_NTPase"/>
</dbReference>
<dbReference type="RefSeq" id="XP_065659055.1">
    <property type="nucleotide sequence ID" value="XM_065802983.1"/>
</dbReference>
<reference evidence="15" key="1">
    <citation type="submission" date="2025-08" db="UniProtKB">
        <authorList>
            <consortium name="RefSeq"/>
        </authorList>
    </citation>
    <scope>IDENTIFICATION</scope>
</reference>
<dbReference type="SMART" id="SM00242">
    <property type="entry name" value="MYSc"/>
    <property type="match status" value="1"/>
</dbReference>
<dbReference type="Pfam" id="PF00063">
    <property type="entry name" value="Myosin_head"/>
    <property type="match status" value="1"/>
</dbReference>
<evidence type="ECO:0000256" key="5">
    <source>
        <dbReference type="ARBA" id="ARBA00022840"/>
    </source>
</evidence>
<evidence type="ECO:0000256" key="4">
    <source>
        <dbReference type="ARBA" id="ARBA00022741"/>
    </source>
</evidence>
<dbReference type="SUPFAM" id="SSF52540">
    <property type="entry name" value="P-loop containing nucleoside triphosphate hydrolases"/>
    <property type="match status" value="1"/>
</dbReference>
<evidence type="ECO:0000256" key="3">
    <source>
        <dbReference type="ARBA" id="ARBA00022490"/>
    </source>
</evidence>
<organism evidence="14 15">
    <name type="scientific">Hydra vulgaris</name>
    <name type="common">Hydra</name>
    <name type="synonym">Hydra attenuata</name>
    <dbReference type="NCBI Taxonomy" id="6087"/>
    <lineage>
        <taxon>Eukaryota</taxon>
        <taxon>Metazoa</taxon>
        <taxon>Cnidaria</taxon>
        <taxon>Hydrozoa</taxon>
        <taxon>Hydroidolina</taxon>
        <taxon>Anthoathecata</taxon>
        <taxon>Aplanulata</taxon>
        <taxon>Hydridae</taxon>
        <taxon>Hydra</taxon>
    </lineage>
</organism>
<dbReference type="Gene3D" id="1.20.5.340">
    <property type="match status" value="4"/>
</dbReference>
<dbReference type="Gene3D" id="1.20.5.370">
    <property type="match status" value="1"/>
</dbReference>
<comment type="subcellular location">
    <subcellularLocation>
        <location evidence="1">Cytoplasm</location>
        <location evidence="1">Myofibril</location>
    </subcellularLocation>
</comment>
<feature type="compositionally biased region" description="Basic and acidic residues" evidence="11">
    <location>
        <begin position="1440"/>
        <end position="1462"/>
    </location>
</feature>
<feature type="region of interest" description="Disordered" evidence="11">
    <location>
        <begin position="1430"/>
        <end position="1462"/>
    </location>
</feature>
<feature type="domain" description="Myosin N-terminal SH3-like" evidence="13">
    <location>
        <begin position="28"/>
        <end position="77"/>
    </location>
</feature>
<feature type="region of interest" description="Disordered" evidence="11">
    <location>
        <begin position="1324"/>
        <end position="1346"/>
    </location>
</feature>
<dbReference type="InterPro" id="IPR004009">
    <property type="entry name" value="SH3_Myosin"/>
</dbReference>
<dbReference type="Pfam" id="PF02736">
    <property type="entry name" value="Myosin_N"/>
    <property type="match status" value="1"/>
</dbReference>
<keyword evidence="5 10" id="KW-0067">ATP-binding</keyword>
<dbReference type="PROSITE" id="PS50096">
    <property type="entry name" value="IQ"/>
    <property type="match status" value="1"/>
</dbReference>
<dbReference type="PRINTS" id="PR00193">
    <property type="entry name" value="MYOSINHEAVY"/>
</dbReference>
<dbReference type="InterPro" id="IPR001609">
    <property type="entry name" value="Myosin_head_motor_dom-like"/>
</dbReference>
<dbReference type="SMART" id="SM00015">
    <property type="entry name" value="IQ"/>
    <property type="match status" value="1"/>
</dbReference>
<keyword evidence="3" id="KW-0963">Cytoplasm</keyword>